<dbReference type="FunFam" id="1.20.1740.10:FF:000004">
    <property type="entry name" value="Sodium:alanine symporter family protein"/>
    <property type="match status" value="1"/>
</dbReference>
<keyword evidence="8 9" id="KW-0472">Membrane</keyword>
<evidence type="ECO:0000256" key="8">
    <source>
        <dbReference type="ARBA" id="ARBA00023136"/>
    </source>
</evidence>
<sequence length="492" mass="52531">MLEFLNDLLWGKILIALLLTVGIGFTVASRFVQFRYFGRMFRILSASQAFQRDKHGHLSSFQALLLSVAGRVGGGNIAGVAVAITLGGPGAIFWMWVVGLMGMATSFLECSLAQTYKEAEADGTYRGGPAYYIARGLGARWKWMAGLYSLLLLLTFGFGFTALQSYAVATSVDDAFGVPVFYTGIALAMVVGTIIFGGVRRIARVAEYLVPVMAGSYLLITAVVLTLNLEQIPDALMLIVNSAFGLEPVVGGGIGAAIMMGVKRGLFSNEAGLGSAPNVAAVAYVPHPANQGVVQAFSVFIDTLIICSSTALIILLSGIYDPASVSDVGGVALTQSALADHVGDWGRSFVSVALVLFGFSTILYNYYLGENSINFFSTENQNFFNTFRVAIIGLVCWGATTDLGTVFGFADVTMGLLALVNLIALIALFKPGLRILKDFDSQIASGIEQPVFDVSRFQDMDLDPAAWELEPEDIERAQAKAQGKSEPARESV</sequence>
<feature type="transmembrane region" description="Helical" evidence="9">
    <location>
        <begin position="299"/>
        <end position="320"/>
    </location>
</feature>
<keyword evidence="7 9" id="KW-1133">Transmembrane helix</keyword>
<dbReference type="OrthoDB" id="9806926at2"/>
<evidence type="ECO:0000256" key="3">
    <source>
        <dbReference type="ARBA" id="ARBA00022448"/>
    </source>
</evidence>
<evidence type="ECO:0000313" key="10">
    <source>
        <dbReference type="EMBL" id="KEF31900.1"/>
    </source>
</evidence>
<feature type="transmembrane region" description="Helical" evidence="9">
    <location>
        <begin position="175"/>
        <end position="196"/>
    </location>
</feature>
<proteinExistence type="inferred from homology"/>
<evidence type="ECO:0000256" key="2">
    <source>
        <dbReference type="ARBA" id="ARBA00009261"/>
    </source>
</evidence>
<dbReference type="GO" id="GO:0005283">
    <property type="term" value="F:amino acid:sodium symporter activity"/>
    <property type="evidence" value="ECO:0007669"/>
    <property type="project" value="InterPro"/>
</dbReference>
<name>A0A072NFL1_9GAMM</name>
<comment type="similarity">
    <text evidence="2 9">Belongs to the alanine or glycine:cation symporter (AGCS) (TC 2.A.25) family.</text>
</comment>
<feature type="transmembrane region" description="Helical" evidence="9">
    <location>
        <begin position="63"/>
        <end position="85"/>
    </location>
</feature>
<evidence type="ECO:0000256" key="4">
    <source>
        <dbReference type="ARBA" id="ARBA00022475"/>
    </source>
</evidence>
<keyword evidence="11" id="KW-1185">Reference proteome</keyword>
<dbReference type="EMBL" id="ANIE01000004">
    <property type="protein sequence ID" value="KEF31900.1"/>
    <property type="molecule type" value="Genomic_DNA"/>
</dbReference>
<keyword evidence="9" id="KW-0997">Cell inner membrane</keyword>
<keyword evidence="5 9" id="KW-0812">Transmembrane</keyword>
<dbReference type="STRING" id="1137280.D777_01586"/>
<feature type="transmembrane region" description="Helical" evidence="9">
    <location>
        <begin position="145"/>
        <end position="169"/>
    </location>
</feature>
<evidence type="ECO:0000256" key="6">
    <source>
        <dbReference type="ARBA" id="ARBA00022847"/>
    </source>
</evidence>
<dbReference type="GO" id="GO:0005886">
    <property type="term" value="C:plasma membrane"/>
    <property type="evidence" value="ECO:0007669"/>
    <property type="project" value="UniProtKB-SubCell"/>
</dbReference>
<dbReference type="PATRIC" id="fig|1137280.3.peg.1398"/>
<gene>
    <name evidence="10" type="ORF">D777_01586</name>
</gene>
<feature type="transmembrane region" description="Helical" evidence="9">
    <location>
        <begin position="348"/>
        <end position="368"/>
    </location>
</feature>
<evidence type="ECO:0000256" key="9">
    <source>
        <dbReference type="RuleBase" id="RU363064"/>
    </source>
</evidence>
<keyword evidence="3 9" id="KW-0813">Transport</keyword>
<keyword evidence="4" id="KW-1003">Cell membrane</keyword>
<accession>A0A072NFL1</accession>
<protein>
    <submittedName>
        <fullName evidence="10">AGCS sodium/alanine/glycine symporter</fullName>
    </submittedName>
</protein>
<dbReference type="PANTHER" id="PTHR30330:SF1">
    <property type="entry name" value="AMINO-ACID CARRIER PROTEIN ALST"/>
    <property type="match status" value="1"/>
</dbReference>
<dbReference type="AlphaFoldDB" id="A0A072NFL1"/>
<dbReference type="PRINTS" id="PR00175">
    <property type="entry name" value="NAALASMPORT"/>
</dbReference>
<feature type="transmembrane region" description="Helical" evidence="9">
    <location>
        <begin position="12"/>
        <end position="32"/>
    </location>
</feature>
<dbReference type="Proteomes" id="UP000035057">
    <property type="component" value="Unassembled WGS sequence"/>
</dbReference>
<feature type="transmembrane region" description="Helical" evidence="9">
    <location>
        <begin position="91"/>
        <end position="108"/>
    </location>
</feature>
<comment type="subcellular location">
    <subcellularLocation>
        <location evidence="9">Cell inner membrane</location>
        <topology evidence="9">Multi-pass membrane protein</topology>
    </subcellularLocation>
    <subcellularLocation>
        <location evidence="1">Cell membrane</location>
        <topology evidence="1">Multi-pass membrane protein</topology>
    </subcellularLocation>
</comment>
<evidence type="ECO:0000313" key="11">
    <source>
        <dbReference type="Proteomes" id="UP000035057"/>
    </source>
</evidence>
<dbReference type="Gene3D" id="1.20.1740.10">
    <property type="entry name" value="Amino acid/polyamine transporter I"/>
    <property type="match status" value="1"/>
</dbReference>
<dbReference type="Pfam" id="PF01235">
    <property type="entry name" value="Na_Ala_symp"/>
    <property type="match status" value="1"/>
</dbReference>
<dbReference type="NCBIfam" id="TIGR00835">
    <property type="entry name" value="agcS"/>
    <property type="match status" value="1"/>
</dbReference>
<keyword evidence="6 9" id="KW-0769">Symport</keyword>
<dbReference type="RefSeq" id="WP_036129924.1">
    <property type="nucleotide sequence ID" value="NZ_ANIE01000004.1"/>
</dbReference>
<organism evidence="10 11">
    <name type="scientific">Marinobacter nitratireducens</name>
    <dbReference type="NCBI Taxonomy" id="1137280"/>
    <lineage>
        <taxon>Bacteria</taxon>
        <taxon>Pseudomonadati</taxon>
        <taxon>Pseudomonadota</taxon>
        <taxon>Gammaproteobacteria</taxon>
        <taxon>Pseudomonadales</taxon>
        <taxon>Marinobacteraceae</taxon>
        <taxon>Marinobacter</taxon>
    </lineage>
</organism>
<dbReference type="PANTHER" id="PTHR30330">
    <property type="entry name" value="AGSS FAMILY TRANSPORTER, SODIUM-ALANINE"/>
    <property type="match status" value="1"/>
</dbReference>
<comment type="caution">
    <text evidence="10">The sequence shown here is derived from an EMBL/GenBank/DDBJ whole genome shotgun (WGS) entry which is preliminary data.</text>
</comment>
<evidence type="ECO:0000256" key="5">
    <source>
        <dbReference type="ARBA" id="ARBA00022692"/>
    </source>
</evidence>
<feature type="transmembrane region" description="Helical" evidence="9">
    <location>
        <begin position="235"/>
        <end position="258"/>
    </location>
</feature>
<evidence type="ECO:0000256" key="1">
    <source>
        <dbReference type="ARBA" id="ARBA00004651"/>
    </source>
</evidence>
<feature type="transmembrane region" description="Helical" evidence="9">
    <location>
        <begin position="406"/>
        <end position="429"/>
    </location>
</feature>
<feature type="transmembrane region" description="Helical" evidence="9">
    <location>
        <begin position="208"/>
        <end position="229"/>
    </location>
</feature>
<feature type="transmembrane region" description="Helical" evidence="9">
    <location>
        <begin position="380"/>
        <end position="400"/>
    </location>
</feature>
<evidence type="ECO:0000256" key="7">
    <source>
        <dbReference type="ARBA" id="ARBA00022989"/>
    </source>
</evidence>
<dbReference type="InterPro" id="IPR001463">
    <property type="entry name" value="Na/Ala_symport"/>
</dbReference>
<reference evidence="10 11" key="1">
    <citation type="submission" date="2012-12" db="EMBL/GenBank/DDBJ databases">
        <title>Genome assembly of Marinobacter sp. AK21.</title>
        <authorList>
            <person name="Khatri I."/>
            <person name="Kumar R."/>
            <person name="Vaidya B."/>
            <person name="Subramanian S."/>
            <person name="Pinnaka A."/>
        </authorList>
    </citation>
    <scope>NUCLEOTIDE SEQUENCE [LARGE SCALE GENOMIC DNA]</scope>
    <source>
        <strain evidence="10 11">AK21</strain>
    </source>
</reference>